<dbReference type="InterPro" id="IPR050204">
    <property type="entry name" value="AraC_XylS_family_regulators"/>
</dbReference>
<protein>
    <submittedName>
        <fullName evidence="5">AraC-like DNA-binding protein</fullName>
    </submittedName>
</protein>
<keyword evidence="2 5" id="KW-0238">DNA-binding</keyword>
<dbReference type="GO" id="GO:0003700">
    <property type="term" value="F:DNA-binding transcription factor activity"/>
    <property type="evidence" value="ECO:0007669"/>
    <property type="project" value="InterPro"/>
</dbReference>
<dbReference type="SUPFAM" id="SSF46689">
    <property type="entry name" value="Homeodomain-like"/>
    <property type="match status" value="2"/>
</dbReference>
<accession>A0A3D9LJ02</accession>
<gene>
    <name evidence="5" type="ORF">C7460_101312</name>
</gene>
<dbReference type="PANTHER" id="PTHR46796:SF13">
    <property type="entry name" value="HTH-TYPE TRANSCRIPTIONAL ACTIVATOR RHAS"/>
    <property type="match status" value="1"/>
</dbReference>
<evidence type="ECO:0000256" key="3">
    <source>
        <dbReference type="ARBA" id="ARBA00023163"/>
    </source>
</evidence>
<name>A0A3D9LJ02_MARFU</name>
<keyword evidence="1" id="KW-0805">Transcription regulation</keyword>
<dbReference type="AlphaFoldDB" id="A0A3D9LJ02"/>
<dbReference type="Pfam" id="PF12833">
    <property type="entry name" value="HTH_18"/>
    <property type="match status" value="1"/>
</dbReference>
<dbReference type="SMART" id="SM00342">
    <property type="entry name" value="HTH_ARAC"/>
    <property type="match status" value="1"/>
</dbReference>
<sequence>MSFNYYEQLPSEDLKGVVKKFFVIDYTANEITTDFLLPDGTPSLSYLFPRGYDIQGQFLGEPVGEVVFENSFYAGYGNTSLEFKHGPFKVVGANIYPVYLSLIFSIGSGDFMNNFVRVNTLKGFENVEEEVNFPEDDDQLGFQQIGDFVKSRLRSNAFLADFQKVHDRLIAPDGHLLSVEDLADFLGYSTRHLSNMFNRHMGMSPKKFLKLVRFNQVLTLMEQTDENLGRLAYEVGYHDQAHFIRDFKSICGKTPKELSAMLPDSLARKFRFGD</sequence>
<proteinExistence type="predicted"/>
<dbReference type="Proteomes" id="UP000256779">
    <property type="component" value="Unassembled WGS sequence"/>
</dbReference>
<organism evidence="5 6">
    <name type="scientific">Marinoscillum furvescens DSM 4134</name>
    <dbReference type="NCBI Taxonomy" id="1122208"/>
    <lineage>
        <taxon>Bacteria</taxon>
        <taxon>Pseudomonadati</taxon>
        <taxon>Bacteroidota</taxon>
        <taxon>Cytophagia</taxon>
        <taxon>Cytophagales</taxon>
        <taxon>Reichenbachiellaceae</taxon>
        <taxon>Marinoscillum</taxon>
    </lineage>
</organism>
<dbReference type="GO" id="GO:0043565">
    <property type="term" value="F:sequence-specific DNA binding"/>
    <property type="evidence" value="ECO:0007669"/>
    <property type="project" value="InterPro"/>
</dbReference>
<evidence type="ECO:0000313" key="6">
    <source>
        <dbReference type="Proteomes" id="UP000256779"/>
    </source>
</evidence>
<dbReference type="EMBL" id="QREG01000001">
    <property type="protein sequence ID" value="REE05793.1"/>
    <property type="molecule type" value="Genomic_DNA"/>
</dbReference>
<keyword evidence="3" id="KW-0804">Transcription</keyword>
<evidence type="ECO:0000256" key="1">
    <source>
        <dbReference type="ARBA" id="ARBA00023015"/>
    </source>
</evidence>
<reference evidence="5 6" key="1">
    <citation type="submission" date="2018-07" db="EMBL/GenBank/DDBJ databases">
        <title>Genomic Encyclopedia of Type Strains, Phase IV (KMG-IV): sequencing the most valuable type-strain genomes for metagenomic binning, comparative biology and taxonomic classification.</title>
        <authorList>
            <person name="Goeker M."/>
        </authorList>
    </citation>
    <scope>NUCLEOTIDE SEQUENCE [LARGE SCALE GENOMIC DNA]</scope>
    <source>
        <strain evidence="5 6">DSM 4134</strain>
    </source>
</reference>
<comment type="caution">
    <text evidence="5">The sequence shown here is derived from an EMBL/GenBank/DDBJ whole genome shotgun (WGS) entry which is preliminary data.</text>
</comment>
<evidence type="ECO:0000256" key="2">
    <source>
        <dbReference type="ARBA" id="ARBA00023125"/>
    </source>
</evidence>
<dbReference type="Gene3D" id="1.10.10.60">
    <property type="entry name" value="Homeodomain-like"/>
    <property type="match status" value="1"/>
</dbReference>
<dbReference type="RefSeq" id="WP_115866293.1">
    <property type="nucleotide sequence ID" value="NZ_QREG01000001.1"/>
</dbReference>
<dbReference type="InterPro" id="IPR009057">
    <property type="entry name" value="Homeodomain-like_sf"/>
</dbReference>
<dbReference type="OrthoDB" id="635259at2"/>
<dbReference type="PANTHER" id="PTHR46796">
    <property type="entry name" value="HTH-TYPE TRANSCRIPTIONAL ACTIVATOR RHAS-RELATED"/>
    <property type="match status" value="1"/>
</dbReference>
<dbReference type="PROSITE" id="PS01124">
    <property type="entry name" value="HTH_ARAC_FAMILY_2"/>
    <property type="match status" value="1"/>
</dbReference>
<dbReference type="InterPro" id="IPR018060">
    <property type="entry name" value="HTH_AraC"/>
</dbReference>
<feature type="domain" description="HTH araC/xylS-type" evidence="4">
    <location>
        <begin position="163"/>
        <end position="261"/>
    </location>
</feature>
<evidence type="ECO:0000259" key="4">
    <source>
        <dbReference type="PROSITE" id="PS01124"/>
    </source>
</evidence>
<evidence type="ECO:0000313" key="5">
    <source>
        <dbReference type="EMBL" id="REE05793.1"/>
    </source>
</evidence>
<keyword evidence="6" id="KW-1185">Reference proteome</keyword>